<protein>
    <recommendedName>
        <fullName evidence="8">RIIa domain-containing protein</fullName>
    </recommendedName>
</protein>
<reference evidence="9" key="2">
    <citation type="submission" date="2025-08" db="UniProtKB">
        <authorList>
            <consortium name="Ensembl"/>
        </authorList>
    </citation>
    <scope>IDENTIFICATION</scope>
</reference>
<dbReference type="PANTHER" id="PTHR14952">
    <property type="entry name" value="ROPPORIN-1-LIKE PROTEIN"/>
    <property type="match status" value="1"/>
</dbReference>
<dbReference type="GeneTree" id="ENSGT00390000012731"/>
<evidence type="ECO:0000256" key="5">
    <source>
        <dbReference type="ARBA" id="ARBA00023273"/>
    </source>
</evidence>
<keyword evidence="4" id="KW-0969">Cilium</keyword>
<evidence type="ECO:0000256" key="6">
    <source>
        <dbReference type="ARBA" id="ARBA00035651"/>
    </source>
</evidence>
<dbReference type="InterPro" id="IPR003117">
    <property type="entry name" value="cAMP_dep_PK_reg_su_I/II_a/b"/>
</dbReference>
<keyword evidence="10" id="KW-1185">Reference proteome</keyword>
<dbReference type="eggNOG" id="ENOG502R2JI">
    <property type="taxonomic scope" value="Eukaryota"/>
</dbReference>
<evidence type="ECO:0000256" key="2">
    <source>
        <dbReference type="ARBA" id="ARBA00022843"/>
    </source>
</evidence>
<dbReference type="SUPFAM" id="SSF47391">
    <property type="entry name" value="Dimerization-anchoring domain of cAMP-dependent PK regulatory subunit"/>
    <property type="match status" value="1"/>
</dbReference>
<dbReference type="PANTHER" id="PTHR14952:SF12">
    <property type="entry name" value="ROPPORIN-1B"/>
    <property type="match status" value="1"/>
</dbReference>
<dbReference type="Ensembl" id="ENSLACT00000009077.1">
    <property type="protein sequence ID" value="ENSLACP00000009008.1"/>
    <property type="gene ID" value="ENSLACG00000007953.1"/>
</dbReference>
<dbReference type="EMBL" id="AFYH01086735">
    <property type="status" value="NOT_ANNOTATED_CDS"/>
    <property type="molecule type" value="Genomic_DNA"/>
</dbReference>
<evidence type="ECO:0000256" key="1">
    <source>
        <dbReference type="ARBA" id="ARBA00004230"/>
    </source>
</evidence>
<dbReference type="STRING" id="7897.ENSLACP00000009008"/>
<evidence type="ECO:0000313" key="9">
    <source>
        <dbReference type="Ensembl" id="ENSLACP00000009008.1"/>
    </source>
</evidence>
<dbReference type="GO" id="GO:0005737">
    <property type="term" value="C:cytoplasm"/>
    <property type="evidence" value="ECO:0007669"/>
    <property type="project" value="TreeGrafter"/>
</dbReference>
<keyword evidence="2" id="KW-0832">Ubl conjugation</keyword>
<evidence type="ECO:0000259" key="8">
    <source>
        <dbReference type="SMART" id="SM00394"/>
    </source>
</evidence>
<dbReference type="Proteomes" id="UP000008672">
    <property type="component" value="Unassembled WGS sequence"/>
</dbReference>
<evidence type="ECO:0000313" key="10">
    <source>
        <dbReference type="Proteomes" id="UP000008672"/>
    </source>
</evidence>
<comment type="similarity">
    <text evidence="6">Belongs to the ropporin family.</text>
</comment>
<gene>
    <name evidence="9" type="primary">LOC102360035</name>
</gene>
<dbReference type="InParanoid" id="H3AH87"/>
<comment type="function">
    <text evidence="7">Important for male fertility. With ROPN1L, involved in fibrous sheath integrity and sperm motility, plays a role in PKA-dependent signaling processes required for spermatozoa capacitation.</text>
</comment>
<evidence type="ECO:0000256" key="4">
    <source>
        <dbReference type="ARBA" id="ARBA00023069"/>
    </source>
</evidence>
<accession>H3AH87</accession>
<sequence>MPTSVKIPEDLPGVLKEFTKAAIRAQPEDVVQFASSYFGTLASEQPVPEKQKSEQIVNDNVKQETTQENLKVKIDKNYIITAAALEDKWKELKLPEETFDNIMTVGGFGEEIDWLKFLALACSSLGVDITKAMAYVCQTLTPEDEEVDAKIPFNVFKYLYSYLAEMDDDISPTHINSVLNHLQGDM</sequence>
<proteinExistence type="inferred from homology"/>
<dbReference type="OMA" id="DSNCKPP"/>
<dbReference type="Gene3D" id="1.20.890.10">
    <property type="entry name" value="cAMP-dependent protein kinase regulatory subunit, dimerization-anchoring domain"/>
    <property type="match status" value="1"/>
</dbReference>
<evidence type="ECO:0000256" key="7">
    <source>
        <dbReference type="ARBA" id="ARBA00037541"/>
    </source>
</evidence>
<dbReference type="EMBL" id="AFYH01086733">
    <property type="status" value="NOT_ANNOTATED_CDS"/>
    <property type="molecule type" value="Genomic_DNA"/>
</dbReference>
<dbReference type="GO" id="GO:0031514">
    <property type="term" value="C:motile cilium"/>
    <property type="evidence" value="ECO:0007669"/>
    <property type="project" value="UniProtKB-SubCell"/>
</dbReference>
<name>H3AH87_LATCH</name>
<feature type="domain" description="RIIa" evidence="8">
    <location>
        <begin position="9"/>
        <end position="46"/>
    </location>
</feature>
<dbReference type="GO" id="GO:0048240">
    <property type="term" value="P:sperm capacitation"/>
    <property type="evidence" value="ECO:0007669"/>
    <property type="project" value="TreeGrafter"/>
</dbReference>
<organism evidence="9 10">
    <name type="scientific">Latimeria chalumnae</name>
    <name type="common">Coelacanth</name>
    <dbReference type="NCBI Taxonomy" id="7897"/>
    <lineage>
        <taxon>Eukaryota</taxon>
        <taxon>Metazoa</taxon>
        <taxon>Chordata</taxon>
        <taxon>Craniata</taxon>
        <taxon>Vertebrata</taxon>
        <taxon>Euteleostomi</taxon>
        <taxon>Coelacanthiformes</taxon>
        <taxon>Coelacanthidae</taxon>
        <taxon>Latimeria</taxon>
    </lineage>
</organism>
<keyword evidence="5" id="KW-0966">Cell projection</keyword>
<dbReference type="HOGENOM" id="CLU_069829_1_0_1"/>
<dbReference type="EMBL" id="AFYH01086734">
    <property type="status" value="NOT_ANNOTATED_CDS"/>
    <property type="molecule type" value="Genomic_DNA"/>
</dbReference>
<reference evidence="10" key="1">
    <citation type="submission" date="2011-08" db="EMBL/GenBank/DDBJ databases">
        <title>The draft genome of Latimeria chalumnae.</title>
        <authorList>
            <person name="Di Palma F."/>
            <person name="Alfoldi J."/>
            <person name="Johnson J."/>
            <person name="Berlin A."/>
            <person name="Gnerre S."/>
            <person name="Jaffe D."/>
            <person name="MacCallum I."/>
            <person name="Young S."/>
            <person name="Walker B.J."/>
            <person name="Lander E."/>
            <person name="Lindblad-Toh K."/>
        </authorList>
    </citation>
    <scope>NUCLEOTIDE SEQUENCE [LARGE SCALE GENOMIC DNA]</scope>
    <source>
        <strain evidence="10">Wild caught</strain>
    </source>
</reference>
<keyword evidence="3" id="KW-0282">Flagellum</keyword>
<evidence type="ECO:0000256" key="3">
    <source>
        <dbReference type="ARBA" id="ARBA00022846"/>
    </source>
</evidence>
<reference evidence="9" key="3">
    <citation type="submission" date="2025-09" db="UniProtKB">
        <authorList>
            <consortium name="Ensembl"/>
        </authorList>
    </citation>
    <scope>IDENTIFICATION</scope>
</reference>
<dbReference type="SMART" id="SM00394">
    <property type="entry name" value="RIIa"/>
    <property type="match status" value="1"/>
</dbReference>
<dbReference type="Pfam" id="PF02197">
    <property type="entry name" value="RIIa"/>
    <property type="match status" value="1"/>
</dbReference>
<comment type="subcellular location">
    <subcellularLocation>
        <location evidence="1">Cell projection</location>
        <location evidence="1">Cilium</location>
        <location evidence="1">Flagellum</location>
    </subcellularLocation>
</comment>
<dbReference type="AlphaFoldDB" id="H3AH87"/>